<accession>A0ABW5BPL2</accession>
<gene>
    <name evidence="11" type="ORF">ACFSKO_17325</name>
</gene>
<dbReference type="SMART" id="SM00283">
    <property type="entry name" value="MA"/>
    <property type="match status" value="1"/>
</dbReference>
<dbReference type="PROSITE" id="PS50192">
    <property type="entry name" value="T_SNARE"/>
    <property type="match status" value="1"/>
</dbReference>
<evidence type="ECO:0000256" key="4">
    <source>
        <dbReference type="ARBA" id="ARBA00029447"/>
    </source>
</evidence>
<comment type="caution">
    <text evidence="11">The sequence shown here is derived from an EMBL/GenBank/DDBJ whole genome shotgun (WGS) entry which is preliminary data.</text>
</comment>
<feature type="domain" description="T-SNARE coiled-coil homology" evidence="9">
    <location>
        <begin position="549"/>
        <end position="611"/>
    </location>
</feature>
<keyword evidence="2" id="KW-0997">Cell inner membrane</keyword>
<protein>
    <submittedName>
        <fullName evidence="11">Methyl-accepting chemotaxis protein</fullName>
    </submittedName>
</protein>
<feature type="coiled-coil region" evidence="6">
    <location>
        <begin position="104"/>
        <end position="164"/>
    </location>
</feature>
<name>A0ABW5BPL2_9PROT</name>
<evidence type="ECO:0000313" key="11">
    <source>
        <dbReference type="EMBL" id="MFD2207390.1"/>
    </source>
</evidence>
<keyword evidence="7" id="KW-0812">Transmembrane</keyword>
<keyword evidence="2" id="KW-1003">Cell membrane</keyword>
<proteinExistence type="inferred from homology"/>
<feature type="transmembrane region" description="Helical" evidence="7">
    <location>
        <begin position="12"/>
        <end position="34"/>
    </location>
</feature>
<dbReference type="Proteomes" id="UP001597294">
    <property type="component" value="Unassembled WGS sequence"/>
</dbReference>
<dbReference type="PANTHER" id="PTHR32089">
    <property type="entry name" value="METHYL-ACCEPTING CHEMOTAXIS PROTEIN MCPB"/>
    <property type="match status" value="1"/>
</dbReference>
<dbReference type="SMART" id="SM01358">
    <property type="entry name" value="HBM"/>
    <property type="match status" value="1"/>
</dbReference>
<dbReference type="InterPro" id="IPR000727">
    <property type="entry name" value="T_SNARE_dom"/>
</dbReference>
<dbReference type="InterPro" id="IPR003660">
    <property type="entry name" value="HAMP_dom"/>
</dbReference>
<dbReference type="PROSITE" id="PS50111">
    <property type="entry name" value="CHEMOTAXIS_TRANSDUC_2"/>
    <property type="match status" value="1"/>
</dbReference>
<dbReference type="Gene3D" id="6.10.340.10">
    <property type="match status" value="1"/>
</dbReference>
<dbReference type="PANTHER" id="PTHR32089:SF112">
    <property type="entry name" value="LYSOZYME-LIKE PROTEIN-RELATED"/>
    <property type="match status" value="1"/>
</dbReference>
<dbReference type="InterPro" id="IPR004089">
    <property type="entry name" value="MCPsignal_dom"/>
</dbReference>
<reference evidence="12" key="1">
    <citation type="journal article" date="2019" name="Int. J. Syst. Evol. Microbiol.">
        <title>The Global Catalogue of Microorganisms (GCM) 10K type strain sequencing project: providing services to taxonomists for standard genome sequencing and annotation.</title>
        <authorList>
            <consortium name="The Broad Institute Genomics Platform"/>
            <consortium name="The Broad Institute Genome Sequencing Center for Infectious Disease"/>
            <person name="Wu L."/>
            <person name="Ma J."/>
        </authorList>
    </citation>
    <scope>NUCLEOTIDE SEQUENCE [LARGE SCALE GENOMIC DNA]</scope>
    <source>
        <strain evidence="12">CGMCC 4.7192</strain>
    </source>
</reference>
<dbReference type="CDD" id="cd06225">
    <property type="entry name" value="HAMP"/>
    <property type="match status" value="1"/>
</dbReference>
<keyword evidence="6" id="KW-0175">Coiled coil</keyword>
<evidence type="ECO:0000259" key="9">
    <source>
        <dbReference type="PROSITE" id="PS50192"/>
    </source>
</evidence>
<evidence type="ECO:0000256" key="2">
    <source>
        <dbReference type="ARBA" id="ARBA00022519"/>
    </source>
</evidence>
<dbReference type="PROSITE" id="PS50885">
    <property type="entry name" value="HAMP"/>
    <property type="match status" value="1"/>
</dbReference>
<keyword evidence="3 5" id="KW-0807">Transducer</keyword>
<evidence type="ECO:0000256" key="7">
    <source>
        <dbReference type="SAM" id="Phobius"/>
    </source>
</evidence>
<feature type="transmembrane region" description="Helical" evidence="7">
    <location>
        <begin position="284"/>
        <end position="307"/>
    </location>
</feature>
<evidence type="ECO:0000256" key="1">
    <source>
        <dbReference type="ARBA" id="ARBA00004429"/>
    </source>
</evidence>
<dbReference type="EMBL" id="JBHUII010000011">
    <property type="protein sequence ID" value="MFD2207390.1"/>
    <property type="molecule type" value="Genomic_DNA"/>
</dbReference>
<evidence type="ECO:0000259" key="10">
    <source>
        <dbReference type="PROSITE" id="PS50885"/>
    </source>
</evidence>
<evidence type="ECO:0000259" key="8">
    <source>
        <dbReference type="PROSITE" id="PS50111"/>
    </source>
</evidence>
<dbReference type="SMART" id="SM00304">
    <property type="entry name" value="HAMP"/>
    <property type="match status" value="1"/>
</dbReference>
<keyword evidence="12" id="KW-1185">Reference proteome</keyword>
<comment type="subcellular location">
    <subcellularLocation>
        <location evidence="1">Cell inner membrane</location>
        <topology evidence="1">Multi-pass membrane protein</topology>
    </subcellularLocation>
</comment>
<evidence type="ECO:0000313" key="12">
    <source>
        <dbReference type="Proteomes" id="UP001597294"/>
    </source>
</evidence>
<comment type="similarity">
    <text evidence="4">Belongs to the methyl-accepting chemotaxis (MCP) protein family.</text>
</comment>
<evidence type="ECO:0000256" key="5">
    <source>
        <dbReference type="PROSITE-ProRule" id="PRU00284"/>
    </source>
</evidence>
<sequence length="653" mass="71515">MAIMKRLSIRLQILSICGITLLGFLAVGSVYLIGNSIQKTEQDNQNYTLKLFELEEELRFELLNARRREKDFLIRLDEKYVGQHAEVVSTQKTLVRSLQEIVTTEDARKNIDGLANLITNYEAQFAQVVQDRLKIGLDENSGLRSELRGAVQKAEDKLKEFNADNLTVLMLMMRRHEKDFLLRLDEKYVQRLDDRILEFNEALKNADFPNASKTEISALVEQYKKAFHNLTDVSLALVPKEKALSEIYSQGQPSLDALHAEVNVLFKESAITAKETTTFVQNTMAIVIVVTTLIVVSFGLWISGLLSKPIQALTGVMKDLSEGNMDVTIPGGSYQNEIGDMSQSVAYFRDRLVENEKLTTQQQAEQSRQIEQANNLRELISSFEGEISIVLDEVNSAVQNMTESSPIMRDAAVQVKEQCTNSANSASRATENVQTVATASEELSASIKEIGRQVEQSTSVTQEAVQQADNTRTIMDELSSSTAKIGEVVGLITDIAEQTNLLALNATIEAARAGEAGKGFAVVASEVKHLASQTSQATDEITLQITGVQDASAQAANAIGSITTTIQKVHEIASAIAAAVQEQAAATSEIARSVEETANIAQTMRQDLSKTSDTAFETEKAAGDVLTTADNLSSQSTNLSSSIKSFLDKIRTA</sequence>
<feature type="domain" description="HAMP" evidence="10">
    <location>
        <begin position="304"/>
        <end position="357"/>
    </location>
</feature>
<evidence type="ECO:0000256" key="6">
    <source>
        <dbReference type="SAM" id="Coils"/>
    </source>
</evidence>
<evidence type="ECO:0000256" key="3">
    <source>
        <dbReference type="ARBA" id="ARBA00023224"/>
    </source>
</evidence>
<keyword evidence="7" id="KW-0472">Membrane</keyword>
<dbReference type="SUPFAM" id="SSF58104">
    <property type="entry name" value="Methyl-accepting chemotaxis protein (MCP) signaling domain"/>
    <property type="match status" value="1"/>
</dbReference>
<feature type="domain" description="Methyl-accepting transducer" evidence="8">
    <location>
        <begin position="390"/>
        <end position="622"/>
    </location>
</feature>
<keyword evidence="7" id="KW-1133">Transmembrane helix</keyword>
<dbReference type="Pfam" id="PF00672">
    <property type="entry name" value="HAMP"/>
    <property type="match status" value="1"/>
</dbReference>
<organism evidence="11 12">
    <name type="scientific">Kiloniella antarctica</name>
    <dbReference type="NCBI Taxonomy" id="1550907"/>
    <lineage>
        <taxon>Bacteria</taxon>
        <taxon>Pseudomonadati</taxon>
        <taxon>Pseudomonadota</taxon>
        <taxon>Alphaproteobacteria</taxon>
        <taxon>Rhodospirillales</taxon>
        <taxon>Kiloniellaceae</taxon>
        <taxon>Kiloniella</taxon>
    </lineage>
</organism>
<dbReference type="InterPro" id="IPR032255">
    <property type="entry name" value="HBM"/>
</dbReference>
<dbReference type="RefSeq" id="WP_380253959.1">
    <property type="nucleotide sequence ID" value="NZ_JBHUII010000011.1"/>
</dbReference>
<dbReference type="Gene3D" id="1.10.287.950">
    <property type="entry name" value="Methyl-accepting chemotaxis protein"/>
    <property type="match status" value="1"/>
</dbReference>
<dbReference type="Pfam" id="PF00015">
    <property type="entry name" value="MCPsignal"/>
    <property type="match status" value="1"/>
</dbReference>